<proteinExistence type="inferred from homology"/>
<comment type="similarity">
    <text evidence="1">Belongs to the peptidase U62 family.</text>
</comment>
<evidence type="ECO:0000256" key="1">
    <source>
        <dbReference type="ARBA" id="ARBA00005836"/>
    </source>
</evidence>
<feature type="region of interest" description="Disordered" evidence="2">
    <location>
        <begin position="346"/>
        <end position="374"/>
    </location>
</feature>
<accession>A0ABS9SGD4</accession>
<dbReference type="PANTHER" id="PTHR30624">
    <property type="entry name" value="UNCHARACTERIZED PROTEIN TLDD AND PMBA"/>
    <property type="match status" value="1"/>
</dbReference>
<evidence type="ECO:0000313" key="5">
    <source>
        <dbReference type="Proteomes" id="UP001202248"/>
    </source>
</evidence>
<dbReference type="InterPro" id="IPR045569">
    <property type="entry name" value="Metalloprtase-TldD/E_C"/>
</dbReference>
<comment type="caution">
    <text evidence="4">The sequence shown here is derived from an EMBL/GenBank/DDBJ whole genome shotgun (WGS) entry which is preliminary data.</text>
</comment>
<dbReference type="PANTHER" id="PTHR30624:SF0">
    <property type="entry name" value="METALLOPROTEASE SLR0863"/>
    <property type="match status" value="1"/>
</dbReference>
<dbReference type="InterPro" id="IPR051463">
    <property type="entry name" value="Peptidase_U62_metallo"/>
</dbReference>
<dbReference type="SUPFAM" id="SSF111283">
    <property type="entry name" value="Putative modulator of DNA gyrase, PmbA/TldD"/>
    <property type="match status" value="1"/>
</dbReference>
<name>A0ABS9SGD4_9BACT</name>
<evidence type="ECO:0000313" key="4">
    <source>
        <dbReference type="EMBL" id="MCH5597429.1"/>
    </source>
</evidence>
<gene>
    <name evidence="4" type="ORF">MKP09_05665</name>
</gene>
<dbReference type="RefSeq" id="WP_240826816.1">
    <property type="nucleotide sequence ID" value="NZ_JAKWBL010000001.1"/>
</dbReference>
<dbReference type="InterPro" id="IPR036059">
    <property type="entry name" value="TldD/PmbA_sf"/>
</dbReference>
<sequence length="374" mass="41402">MGKKLRNLSALFNTHSKITTSYCRLIVYSYEDYIVSSEGAVIRKPGGYITFNAFGATSDEEGNNYNSNYSITVKSIDELPSFETLQNHVKELIEKIKMKEQAKPFEGSYMGPVLFVGNAVTDVVHQCFATTLQAKRKSILGYNSGETNYEEKLGQKLVSADLTITATPTLKTFNGKKTTGYYKIDDEGVMPEDSLVLIGDGILKALLNGRTPTKKFPKSQGFAQSFMGRNYSAGVLQLSAAKTTAIDSMKSRLLQLAKEEGLPTAYIVKDFSFNAPEIYKIDVATGNIEMVNECKITPLNLKSLRRFVTASDKMRLENMADFSIIAPESIIINEIEIEKNETTTKPKPIIVSNPLLDKSVAGNKQKSSKKKKGR</sequence>
<dbReference type="Proteomes" id="UP001202248">
    <property type="component" value="Unassembled WGS sequence"/>
</dbReference>
<protein>
    <submittedName>
        <fullName evidence="4">Metallopeptidase TldD-related protein</fullName>
    </submittedName>
</protein>
<dbReference type="Pfam" id="PF19289">
    <property type="entry name" value="PmbA_TldD_3rd"/>
    <property type="match status" value="1"/>
</dbReference>
<organism evidence="4 5">
    <name type="scientific">Niabella ginsengisoli</name>
    <dbReference type="NCBI Taxonomy" id="522298"/>
    <lineage>
        <taxon>Bacteria</taxon>
        <taxon>Pseudomonadati</taxon>
        <taxon>Bacteroidota</taxon>
        <taxon>Chitinophagia</taxon>
        <taxon>Chitinophagales</taxon>
        <taxon>Chitinophagaceae</taxon>
        <taxon>Niabella</taxon>
    </lineage>
</organism>
<feature type="domain" description="Metalloprotease TldD/E C-terminal" evidence="3">
    <location>
        <begin position="112"/>
        <end position="337"/>
    </location>
</feature>
<dbReference type="EMBL" id="JAKWBL010000001">
    <property type="protein sequence ID" value="MCH5597429.1"/>
    <property type="molecule type" value="Genomic_DNA"/>
</dbReference>
<evidence type="ECO:0000256" key="2">
    <source>
        <dbReference type="SAM" id="MobiDB-lite"/>
    </source>
</evidence>
<reference evidence="4 5" key="1">
    <citation type="submission" date="2022-02" db="EMBL/GenBank/DDBJ databases">
        <authorList>
            <person name="Min J."/>
        </authorList>
    </citation>
    <scope>NUCLEOTIDE SEQUENCE [LARGE SCALE GENOMIC DNA]</scope>
    <source>
        <strain evidence="4 5">GR10-1</strain>
    </source>
</reference>
<keyword evidence="5" id="KW-1185">Reference proteome</keyword>
<evidence type="ECO:0000259" key="3">
    <source>
        <dbReference type="Pfam" id="PF19289"/>
    </source>
</evidence>